<dbReference type="InterPro" id="IPR036390">
    <property type="entry name" value="WH_DNA-bd_sf"/>
</dbReference>
<dbReference type="RefSeq" id="WP_073457759.1">
    <property type="nucleotide sequence ID" value="NZ_CALGVN010000022.1"/>
</dbReference>
<dbReference type="SMART" id="SM00345">
    <property type="entry name" value="HTH_GNTR"/>
    <property type="match status" value="1"/>
</dbReference>
<evidence type="ECO:0000313" key="5">
    <source>
        <dbReference type="EMBL" id="SHK73057.1"/>
    </source>
</evidence>
<dbReference type="InterPro" id="IPR000524">
    <property type="entry name" value="Tscrpt_reg_HTH_GntR"/>
</dbReference>
<dbReference type="Gene3D" id="1.10.10.10">
    <property type="entry name" value="Winged helix-like DNA-binding domain superfamily/Winged helix DNA-binding domain"/>
    <property type="match status" value="1"/>
</dbReference>
<dbReference type="Pfam" id="PF00392">
    <property type="entry name" value="GntR"/>
    <property type="match status" value="1"/>
</dbReference>
<keyword evidence="2" id="KW-0238">DNA-binding</keyword>
<feature type="domain" description="HTH gntR-type" evidence="4">
    <location>
        <begin position="16"/>
        <end position="83"/>
    </location>
</feature>
<evidence type="ECO:0000313" key="6">
    <source>
        <dbReference type="Proteomes" id="UP000184363"/>
    </source>
</evidence>
<dbReference type="InterPro" id="IPR008920">
    <property type="entry name" value="TF_FadR/GntR_C"/>
</dbReference>
<name>A0A1M6UV05_PSETH</name>
<proteinExistence type="predicted"/>
<dbReference type="Gene3D" id="1.20.120.530">
    <property type="entry name" value="GntR ligand-binding domain-like"/>
    <property type="match status" value="1"/>
</dbReference>
<dbReference type="PANTHER" id="PTHR43537">
    <property type="entry name" value="TRANSCRIPTIONAL REGULATOR, GNTR FAMILY"/>
    <property type="match status" value="1"/>
</dbReference>
<keyword evidence="6" id="KW-1185">Reference proteome</keyword>
<gene>
    <name evidence="5" type="ORF">SAMN05443637_11131</name>
</gene>
<dbReference type="EMBL" id="FRAP01000011">
    <property type="protein sequence ID" value="SHK73057.1"/>
    <property type="molecule type" value="Genomic_DNA"/>
</dbReference>
<reference evidence="5 6" key="1">
    <citation type="submission" date="2016-11" db="EMBL/GenBank/DDBJ databases">
        <authorList>
            <person name="Jaros S."/>
            <person name="Januszkiewicz K."/>
            <person name="Wedrychowicz H."/>
        </authorList>
    </citation>
    <scope>NUCLEOTIDE SEQUENCE [LARGE SCALE GENOMIC DNA]</scope>
    <source>
        <strain evidence="5 6">DSM 43832</strain>
    </source>
</reference>
<dbReference type="PROSITE" id="PS50949">
    <property type="entry name" value="HTH_GNTR"/>
    <property type="match status" value="1"/>
</dbReference>
<dbReference type="CDD" id="cd07377">
    <property type="entry name" value="WHTH_GntR"/>
    <property type="match status" value="1"/>
</dbReference>
<dbReference type="InterPro" id="IPR011711">
    <property type="entry name" value="GntR_C"/>
</dbReference>
<keyword evidence="1" id="KW-0805">Transcription regulation</keyword>
<dbReference type="InterPro" id="IPR036388">
    <property type="entry name" value="WH-like_DNA-bd_sf"/>
</dbReference>
<protein>
    <submittedName>
        <fullName evidence="5">Transcriptional regulator, GntR family</fullName>
    </submittedName>
</protein>
<dbReference type="GO" id="GO:0003677">
    <property type="term" value="F:DNA binding"/>
    <property type="evidence" value="ECO:0007669"/>
    <property type="project" value="UniProtKB-KW"/>
</dbReference>
<keyword evidence="3" id="KW-0804">Transcription</keyword>
<evidence type="ECO:0000256" key="1">
    <source>
        <dbReference type="ARBA" id="ARBA00023015"/>
    </source>
</evidence>
<dbReference type="GO" id="GO:0003700">
    <property type="term" value="F:DNA-binding transcription factor activity"/>
    <property type="evidence" value="ECO:0007669"/>
    <property type="project" value="InterPro"/>
</dbReference>
<dbReference type="STRING" id="1848.SAMN05443637_11131"/>
<evidence type="ECO:0000256" key="2">
    <source>
        <dbReference type="ARBA" id="ARBA00023125"/>
    </source>
</evidence>
<accession>A0A1M6UV05</accession>
<dbReference type="PANTHER" id="PTHR43537:SF24">
    <property type="entry name" value="GLUCONATE OPERON TRANSCRIPTIONAL REPRESSOR"/>
    <property type="match status" value="1"/>
</dbReference>
<sequence length="233" mass="25682">MVRSTRQRLRRGRPRGNLKEEAAQYLRDCIYAGELRPGDRIDQDAIAEQLGMSRLPVREAIISLEADGLIDNIPRRGAFVASLTPQDVLDTYEVYGTLAGLAASRAATALTAADLNTLDELIEAMESSTDNAEQEALNYEFHRVINTAGASRRLRLALRALAAGMPSRFFEFTDDWNRQAIIEHRAIVAALRSRDPEAARKAASDHLRSGAEQAVAMLRASGFWAERDTTPSG</sequence>
<dbReference type="OrthoDB" id="3570892at2"/>
<dbReference type="SUPFAM" id="SSF46785">
    <property type="entry name" value="Winged helix' DNA-binding domain"/>
    <property type="match status" value="1"/>
</dbReference>
<dbReference type="Proteomes" id="UP000184363">
    <property type="component" value="Unassembled WGS sequence"/>
</dbReference>
<dbReference type="Pfam" id="PF07729">
    <property type="entry name" value="FCD"/>
    <property type="match status" value="1"/>
</dbReference>
<dbReference type="SMART" id="SM00895">
    <property type="entry name" value="FCD"/>
    <property type="match status" value="1"/>
</dbReference>
<evidence type="ECO:0000256" key="3">
    <source>
        <dbReference type="ARBA" id="ARBA00023163"/>
    </source>
</evidence>
<dbReference type="AlphaFoldDB" id="A0A1M6UV05"/>
<dbReference type="SUPFAM" id="SSF48008">
    <property type="entry name" value="GntR ligand-binding domain-like"/>
    <property type="match status" value="1"/>
</dbReference>
<organism evidence="5 6">
    <name type="scientific">Pseudonocardia thermophila</name>
    <dbReference type="NCBI Taxonomy" id="1848"/>
    <lineage>
        <taxon>Bacteria</taxon>
        <taxon>Bacillati</taxon>
        <taxon>Actinomycetota</taxon>
        <taxon>Actinomycetes</taxon>
        <taxon>Pseudonocardiales</taxon>
        <taxon>Pseudonocardiaceae</taxon>
        <taxon>Pseudonocardia</taxon>
    </lineage>
</organism>
<evidence type="ECO:0000259" key="4">
    <source>
        <dbReference type="PROSITE" id="PS50949"/>
    </source>
</evidence>